<dbReference type="GO" id="GO:0009103">
    <property type="term" value="P:lipopolysaccharide biosynthetic process"/>
    <property type="evidence" value="ECO:0007669"/>
    <property type="project" value="UniProtKB-KW"/>
</dbReference>
<dbReference type="GO" id="GO:0008690">
    <property type="term" value="F:3-deoxy-manno-octulosonate cytidylyltransferase activity"/>
    <property type="evidence" value="ECO:0007669"/>
    <property type="project" value="InterPro"/>
</dbReference>
<evidence type="ECO:0000313" key="5">
    <source>
        <dbReference type="Proteomes" id="UP000192917"/>
    </source>
</evidence>
<dbReference type="STRING" id="560819.SAMN05428998_1399"/>
<reference evidence="4 5" key="1">
    <citation type="submission" date="2017-04" db="EMBL/GenBank/DDBJ databases">
        <authorList>
            <person name="Afonso C.L."/>
            <person name="Miller P.J."/>
            <person name="Scott M.A."/>
            <person name="Spackman E."/>
            <person name="Goraichik I."/>
            <person name="Dimitrov K.M."/>
            <person name="Suarez D.L."/>
            <person name="Swayne D.E."/>
        </authorList>
    </citation>
    <scope>NUCLEOTIDE SEQUENCE [LARGE SCALE GENOMIC DNA]</scope>
    <source>
        <strain evidence="4 5">USBA 355</strain>
    </source>
</reference>
<dbReference type="PANTHER" id="PTHR42866:SF2">
    <property type="entry name" value="3-DEOXY-MANNO-OCTULOSONATE CYTIDYLYLTRANSFERASE, MITOCHONDRIAL"/>
    <property type="match status" value="1"/>
</dbReference>
<protein>
    <submittedName>
        <fullName evidence="4">3-deoxy-manno-octulosonate cytidylyltransferase (CMP-KDO synthetase)</fullName>
    </submittedName>
</protein>
<evidence type="ECO:0000313" key="4">
    <source>
        <dbReference type="EMBL" id="SMF78858.1"/>
    </source>
</evidence>
<dbReference type="InterPro" id="IPR029044">
    <property type="entry name" value="Nucleotide-diphossugar_trans"/>
</dbReference>
<keyword evidence="3" id="KW-0448">Lipopolysaccharide biosynthesis</keyword>
<dbReference type="PANTHER" id="PTHR42866">
    <property type="entry name" value="3-DEOXY-MANNO-OCTULOSONATE CYTIDYLYLTRANSFERASE"/>
    <property type="match status" value="1"/>
</dbReference>
<dbReference type="EMBL" id="FWZX01000039">
    <property type="protein sequence ID" value="SMF78858.1"/>
    <property type="molecule type" value="Genomic_DNA"/>
</dbReference>
<keyword evidence="5" id="KW-1185">Reference proteome</keyword>
<dbReference type="RefSeq" id="WP_085126235.1">
    <property type="nucleotide sequence ID" value="NZ_FWZX01000039.1"/>
</dbReference>
<dbReference type="SUPFAM" id="SSF53448">
    <property type="entry name" value="Nucleotide-diphospho-sugar transferases"/>
    <property type="match status" value="1"/>
</dbReference>
<evidence type="ECO:0000256" key="1">
    <source>
        <dbReference type="ARBA" id="ARBA00022679"/>
    </source>
</evidence>
<accession>A0A1Y6CUF3</accession>
<dbReference type="Proteomes" id="UP000192917">
    <property type="component" value="Unassembled WGS sequence"/>
</dbReference>
<evidence type="ECO:0000256" key="2">
    <source>
        <dbReference type="ARBA" id="ARBA00022695"/>
    </source>
</evidence>
<dbReference type="Gene3D" id="3.90.550.10">
    <property type="entry name" value="Spore Coat Polysaccharide Biosynthesis Protein SpsA, Chain A"/>
    <property type="match status" value="1"/>
</dbReference>
<organism evidence="4 5">
    <name type="scientific">Tistlia consotensis USBA 355</name>
    <dbReference type="NCBI Taxonomy" id="560819"/>
    <lineage>
        <taxon>Bacteria</taxon>
        <taxon>Pseudomonadati</taxon>
        <taxon>Pseudomonadota</taxon>
        <taxon>Alphaproteobacteria</taxon>
        <taxon>Rhodospirillales</taxon>
        <taxon>Rhodovibrionaceae</taxon>
        <taxon>Tistlia</taxon>
    </lineage>
</organism>
<dbReference type="NCBIfam" id="NF003952">
    <property type="entry name" value="PRK05450.1-5"/>
    <property type="match status" value="1"/>
</dbReference>
<dbReference type="InterPro" id="IPR004528">
    <property type="entry name" value="KdsB"/>
</dbReference>
<evidence type="ECO:0000256" key="3">
    <source>
        <dbReference type="ARBA" id="ARBA00022985"/>
    </source>
</evidence>
<dbReference type="CDD" id="cd02517">
    <property type="entry name" value="CMP-KDO-Synthetase"/>
    <property type="match status" value="1"/>
</dbReference>
<dbReference type="NCBIfam" id="NF003950">
    <property type="entry name" value="PRK05450.1-3"/>
    <property type="match status" value="1"/>
</dbReference>
<sequence length="272" mass="29479">MNVVAVIPARWGSSRFPGKPLEARIAGVPLLQRVWALATAAPGVAEVLVATDDPRIAAFVEGLGGRAVMTDPACRNGTERMHQALQRAGLEDRPAVNVQGDAVLTPPWVIGALAAVLAEDAAAEVATPAVRMSEAAYRRLVEQKRTGQVGGTTVTFDRRGRALYFSKQVIPFLREPVEPLPVFRHIGLYGFQPAALARYVSLEPGPLERAEGLEQLRALENGMTVRVVQVDYRGRTHWAVDSPDDAAIAERLIAEEGELLARYDGSARFEPE</sequence>
<keyword evidence="1 4" id="KW-0808">Transferase</keyword>
<name>A0A1Y6CUF3_9PROT</name>
<proteinExistence type="predicted"/>
<dbReference type="InterPro" id="IPR003329">
    <property type="entry name" value="Cytidylyl_trans"/>
</dbReference>
<gene>
    <name evidence="4" type="ORF">SAMN05428998_1399</name>
</gene>
<keyword evidence="2 4" id="KW-0548">Nucleotidyltransferase</keyword>
<dbReference type="Pfam" id="PF02348">
    <property type="entry name" value="CTP_transf_3"/>
    <property type="match status" value="1"/>
</dbReference>
<dbReference type="GO" id="GO:0005829">
    <property type="term" value="C:cytosol"/>
    <property type="evidence" value="ECO:0007669"/>
    <property type="project" value="TreeGrafter"/>
</dbReference>
<dbReference type="AlphaFoldDB" id="A0A1Y6CUF3"/>